<organism evidence="1">
    <name type="scientific">marine metagenome</name>
    <dbReference type="NCBI Taxonomy" id="408172"/>
    <lineage>
        <taxon>unclassified sequences</taxon>
        <taxon>metagenomes</taxon>
        <taxon>ecological metagenomes</taxon>
    </lineage>
</organism>
<dbReference type="EMBL" id="UINC01073727">
    <property type="protein sequence ID" value="SVC10332.1"/>
    <property type="molecule type" value="Genomic_DNA"/>
</dbReference>
<feature type="non-terminal residue" evidence="1">
    <location>
        <position position="44"/>
    </location>
</feature>
<protein>
    <submittedName>
        <fullName evidence="1">Uncharacterized protein</fullName>
    </submittedName>
</protein>
<proteinExistence type="predicted"/>
<name>A0A382JG64_9ZZZZ</name>
<gene>
    <name evidence="1" type="ORF">METZ01_LOCUS263186</name>
</gene>
<evidence type="ECO:0000313" key="1">
    <source>
        <dbReference type="EMBL" id="SVC10332.1"/>
    </source>
</evidence>
<dbReference type="AlphaFoldDB" id="A0A382JG64"/>
<sequence length="44" mass="4612">MASWITLGLVPSPSTCLEETPSIARSQGLPRGNRCTVEGAALQI</sequence>
<accession>A0A382JG64</accession>
<reference evidence="1" key="1">
    <citation type="submission" date="2018-05" db="EMBL/GenBank/DDBJ databases">
        <authorList>
            <person name="Lanie J.A."/>
            <person name="Ng W.-L."/>
            <person name="Kazmierczak K.M."/>
            <person name="Andrzejewski T.M."/>
            <person name="Davidsen T.M."/>
            <person name="Wayne K.J."/>
            <person name="Tettelin H."/>
            <person name="Glass J.I."/>
            <person name="Rusch D."/>
            <person name="Podicherti R."/>
            <person name="Tsui H.-C.T."/>
            <person name="Winkler M.E."/>
        </authorList>
    </citation>
    <scope>NUCLEOTIDE SEQUENCE</scope>
</reference>